<dbReference type="Gene3D" id="1.10.1450.10">
    <property type="entry name" value="Tetraspanin"/>
    <property type="match status" value="1"/>
</dbReference>
<evidence type="ECO:0000256" key="1">
    <source>
        <dbReference type="ARBA" id="ARBA00004141"/>
    </source>
</evidence>
<evidence type="ECO:0000313" key="7">
    <source>
        <dbReference type="Proteomes" id="UP001148018"/>
    </source>
</evidence>
<evidence type="ECO:0000256" key="3">
    <source>
        <dbReference type="ARBA" id="ARBA00022989"/>
    </source>
</evidence>
<evidence type="ECO:0000313" key="6">
    <source>
        <dbReference type="EMBL" id="KAJ3600864.1"/>
    </source>
</evidence>
<reference evidence="6" key="1">
    <citation type="submission" date="2022-07" db="EMBL/GenBank/DDBJ databases">
        <title>Chromosome-level genome of Muraenolepis orangiensis.</title>
        <authorList>
            <person name="Kim J."/>
        </authorList>
    </citation>
    <scope>NUCLEOTIDE SEQUENCE</scope>
    <source>
        <strain evidence="6">KU_S4_2022</strain>
        <tissue evidence="6">Muscle</tissue>
    </source>
</reference>
<keyword evidence="7" id="KW-1185">Reference proteome</keyword>
<dbReference type="AlphaFoldDB" id="A0A9Q0IJB7"/>
<sequence length="283" mass="30838">MVIAFLTGTPQQLHRIHHRLISKGFIMGVCSVLCKVVILIFNLLYSVVGLAFLVAGIWLRVGNNTREISETSLVTGEYVLIAVAVVMLITVVFGDFGGCYNKISCLATFCVMLVMLMAAQIALYAQRDNVGMRLTEFYTMLYGVYILTADPIVGGTLRVMHYTLNCCGALGVVGLEPLTHTCPEQSGFDRFMSPCPTVLLDVFSAKPPLAMAIFYSHAVLLVLCLLCSLALRRMLKMSTAPRYVHLSQSVLSISGPLTHLNLADGCMDTVVLTSMVPDMLAEA</sequence>
<proteinExistence type="predicted"/>
<comment type="subcellular location">
    <subcellularLocation>
        <location evidence="1">Membrane</location>
        <topology evidence="1">Multi-pass membrane protein</topology>
    </subcellularLocation>
</comment>
<protein>
    <recommendedName>
        <fullName evidence="8">Tetraspanin</fullName>
    </recommendedName>
</protein>
<dbReference type="PRINTS" id="PR00259">
    <property type="entry name" value="TMFOUR"/>
</dbReference>
<dbReference type="OrthoDB" id="438211at2759"/>
<dbReference type="Proteomes" id="UP001148018">
    <property type="component" value="Unassembled WGS sequence"/>
</dbReference>
<dbReference type="InterPro" id="IPR008952">
    <property type="entry name" value="Tetraspanin_EC2_sf"/>
</dbReference>
<evidence type="ECO:0000256" key="4">
    <source>
        <dbReference type="ARBA" id="ARBA00023136"/>
    </source>
</evidence>
<feature type="transmembrane region" description="Helical" evidence="5">
    <location>
        <begin position="209"/>
        <end position="231"/>
    </location>
</feature>
<dbReference type="GO" id="GO:0016020">
    <property type="term" value="C:membrane"/>
    <property type="evidence" value="ECO:0007669"/>
    <property type="project" value="UniProtKB-SubCell"/>
</dbReference>
<evidence type="ECO:0008006" key="8">
    <source>
        <dbReference type="Google" id="ProtNLM"/>
    </source>
</evidence>
<name>A0A9Q0IJB7_9TELE</name>
<evidence type="ECO:0000256" key="5">
    <source>
        <dbReference type="SAM" id="Phobius"/>
    </source>
</evidence>
<feature type="transmembrane region" description="Helical" evidence="5">
    <location>
        <begin position="78"/>
        <end position="96"/>
    </location>
</feature>
<dbReference type="EMBL" id="JANIIK010000047">
    <property type="protein sequence ID" value="KAJ3600864.1"/>
    <property type="molecule type" value="Genomic_DNA"/>
</dbReference>
<comment type="caution">
    <text evidence="6">The sequence shown here is derived from an EMBL/GenBank/DDBJ whole genome shotgun (WGS) entry which is preliminary data.</text>
</comment>
<dbReference type="InterPro" id="IPR018499">
    <property type="entry name" value="Tetraspanin/Peripherin"/>
</dbReference>
<dbReference type="SUPFAM" id="SSF48652">
    <property type="entry name" value="Tetraspanin"/>
    <property type="match status" value="1"/>
</dbReference>
<gene>
    <name evidence="6" type="ORF">NHX12_031838</name>
</gene>
<accession>A0A9Q0IJB7</accession>
<keyword evidence="3 5" id="KW-1133">Transmembrane helix</keyword>
<keyword evidence="2 5" id="KW-0812">Transmembrane</keyword>
<keyword evidence="4 5" id="KW-0472">Membrane</keyword>
<organism evidence="6 7">
    <name type="scientific">Muraenolepis orangiensis</name>
    <name type="common">Patagonian moray cod</name>
    <dbReference type="NCBI Taxonomy" id="630683"/>
    <lineage>
        <taxon>Eukaryota</taxon>
        <taxon>Metazoa</taxon>
        <taxon>Chordata</taxon>
        <taxon>Craniata</taxon>
        <taxon>Vertebrata</taxon>
        <taxon>Euteleostomi</taxon>
        <taxon>Actinopterygii</taxon>
        <taxon>Neopterygii</taxon>
        <taxon>Teleostei</taxon>
        <taxon>Neoteleostei</taxon>
        <taxon>Acanthomorphata</taxon>
        <taxon>Zeiogadaria</taxon>
        <taxon>Gadariae</taxon>
        <taxon>Gadiformes</taxon>
        <taxon>Muraenolepidoidei</taxon>
        <taxon>Muraenolepididae</taxon>
        <taxon>Muraenolepis</taxon>
    </lineage>
</organism>
<feature type="transmembrane region" description="Helical" evidence="5">
    <location>
        <begin position="103"/>
        <end position="125"/>
    </location>
</feature>
<dbReference type="Pfam" id="PF00335">
    <property type="entry name" value="Tetraspanin"/>
    <property type="match status" value="1"/>
</dbReference>
<feature type="transmembrane region" description="Helical" evidence="5">
    <location>
        <begin position="25"/>
        <end position="58"/>
    </location>
</feature>
<evidence type="ECO:0000256" key="2">
    <source>
        <dbReference type="ARBA" id="ARBA00022692"/>
    </source>
</evidence>